<protein>
    <submittedName>
        <fullName evidence="2">Uncharacterized protein</fullName>
    </submittedName>
</protein>
<feature type="transmembrane region" description="Helical" evidence="1">
    <location>
        <begin position="32"/>
        <end position="55"/>
    </location>
</feature>
<gene>
    <name evidence="2" type="ORF">H3V53_06175</name>
</gene>
<accession>A0ABU8IMH6</accession>
<evidence type="ECO:0000313" key="3">
    <source>
        <dbReference type="Proteomes" id="UP001386437"/>
    </source>
</evidence>
<dbReference type="EMBL" id="JACFYJ010000006">
    <property type="protein sequence ID" value="MEI5996799.1"/>
    <property type="molecule type" value="Genomic_DNA"/>
</dbReference>
<dbReference type="RefSeq" id="WP_336597201.1">
    <property type="nucleotide sequence ID" value="NZ_JACFYJ010000006.1"/>
</dbReference>
<keyword evidence="1" id="KW-0472">Membrane</keyword>
<reference evidence="2 3" key="1">
    <citation type="journal article" date="2022" name="Arch. Microbiol.">
        <title>Paraburkholderia bengalensis sp. nov. isolated from roots of Oryza sativa, IR64.</title>
        <authorList>
            <person name="Nag P."/>
            <person name="Mondal N."/>
            <person name="Sarkar J."/>
            <person name="Das S."/>
        </authorList>
    </citation>
    <scope>NUCLEOTIDE SEQUENCE [LARGE SCALE GENOMIC DNA]</scope>
    <source>
        <strain evidence="2 3">IR64_4_BI</strain>
    </source>
</reference>
<name>A0ABU8IMH6_9BURK</name>
<comment type="caution">
    <text evidence="2">The sequence shown here is derived from an EMBL/GenBank/DDBJ whole genome shotgun (WGS) entry which is preliminary data.</text>
</comment>
<keyword evidence="1" id="KW-1133">Transmembrane helix</keyword>
<proteinExistence type="predicted"/>
<evidence type="ECO:0000256" key="1">
    <source>
        <dbReference type="SAM" id="Phobius"/>
    </source>
</evidence>
<evidence type="ECO:0000313" key="2">
    <source>
        <dbReference type="EMBL" id="MEI5996799.1"/>
    </source>
</evidence>
<organism evidence="2 3">
    <name type="scientific">Paraburkholderia bengalensis</name>
    <dbReference type="NCBI Taxonomy" id="2747562"/>
    <lineage>
        <taxon>Bacteria</taxon>
        <taxon>Pseudomonadati</taxon>
        <taxon>Pseudomonadota</taxon>
        <taxon>Betaproteobacteria</taxon>
        <taxon>Burkholderiales</taxon>
        <taxon>Burkholderiaceae</taxon>
        <taxon>Paraburkholderia</taxon>
    </lineage>
</organism>
<dbReference type="Proteomes" id="UP001386437">
    <property type="component" value="Unassembled WGS sequence"/>
</dbReference>
<keyword evidence="1" id="KW-0812">Transmembrane</keyword>
<keyword evidence="3" id="KW-1185">Reference proteome</keyword>
<sequence length="61" mass="6899">MEMVTRYRRRQWRDRKPVTIEDLHMSHQAMGVLCALAAIGTALIILLIAFGQPFINALFGG</sequence>